<organism evidence="1 2">
    <name type="scientific">Crenichthys baileyi</name>
    <name type="common">White River springfish</name>
    <dbReference type="NCBI Taxonomy" id="28760"/>
    <lineage>
        <taxon>Eukaryota</taxon>
        <taxon>Metazoa</taxon>
        <taxon>Chordata</taxon>
        <taxon>Craniata</taxon>
        <taxon>Vertebrata</taxon>
        <taxon>Euteleostomi</taxon>
        <taxon>Actinopterygii</taxon>
        <taxon>Neopterygii</taxon>
        <taxon>Teleostei</taxon>
        <taxon>Neoteleostei</taxon>
        <taxon>Acanthomorphata</taxon>
        <taxon>Ovalentaria</taxon>
        <taxon>Atherinomorphae</taxon>
        <taxon>Cyprinodontiformes</taxon>
        <taxon>Goodeidae</taxon>
        <taxon>Crenichthys</taxon>
    </lineage>
</organism>
<protein>
    <submittedName>
        <fullName evidence="1">Uncharacterized protein</fullName>
    </submittedName>
</protein>
<comment type="caution">
    <text evidence="1">The sequence shown here is derived from an EMBL/GenBank/DDBJ whole genome shotgun (WGS) entry which is preliminary data.</text>
</comment>
<accession>A0AAV9RQU0</accession>
<name>A0AAV9RQU0_9TELE</name>
<dbReference type="EMBL" id="JAHHUM010001482">
    <property type="protein sequence ID" value="KAK5611383.1"/>
    <property type="molecule type" value="Genomic_DNA"/>
</dbReference>
<dbReference type="Proteomes" id="UP001311232">
    <property type="component" value="Unassembled WGS sequence"/>
</dbReference>
<reference evidence="1 2" key="1">
    <citation type="submission" date="2021-06" db="EMBL/GenBank/DDBJ databases">
        <authorList>
            <person name="Palmer J.M."/>
        </authorList>
    </citation>
    <scope>NUCLEOTIDE SEQUENCE [LARGE SCALE GENOMIC DNA]</scope>
    <source>
        <strain evidence="1 2">MEX-2019</strain>
        <tissue evidence="1">Muscle</tissue>
    </source>
</reference>
<evidence type="ECO:0000313" key="2">
    <source>
        <dbReference type="Proteomes" id="UP001311232"/>
    </source>
</evidence>
<sequence>MGVLEKYPDPGDVHVHYMVQATRQYCERNALACFRVPIREHMRAPGKKHLATRAYVSRMSEKVRYVVPRAVGQSCECLLTNIDLLLIRAPRSSEKHKALLSIQIAVLRSTLDEGLLMPSHTHSDQCDECPYCESIPSQEHKLFYETFYDTEPVPSASVRYVRRECIISLLGATHLWEVPWNGTWLAREPQCEASLNRLRQAGLMCVRAQELHRVMLEDKNDNGLLHLTSKLLLRKRNLTQGTRLFGLFVCDAILAPVLKHVLRSEWLERRKGERETDHILQLGWAQEFYNWQSLPQKRSGLPVFSPLRECPEVHKSKCCDVTRPILDKMRSCGYTTWSAVQAVCCHEAKLLDTRKSKCILSGRLAGAERSCDSSAGCSTTYTGPSELTQQTEYARGHGVSSDTVHLQSRTRTLQKCSTRKGRAFAQRHGVKYAKLGVGPDNRTTSYQRSHDVPPALRPWREASSRELGIRDLTCEVPSLILCTHLSCWPAVGDTYPGSYWNTSCLDHTRFFRDPVDFLVEQNIISKSEGRLAFESLRELTSLCSEFAACGVRVSTTEVSDGIGSHVTVTKAGLLYFAAWYVLKYMSSLHTPQRTGSIYTAQTMTRLRRIVVQPPRRHAGKLWSRTPNDRAIAGLTQGLWRAFEQRHHGTYHLNVHAGAFAETKSRYGADLGIQRRLVHTRIPEQSPARDCRARILLPREPDQGAIG</sequence>
<dbReference type="AlphaFoldDB" id="A0AAV9RQU0"/>
<proteinExistence type="predicted"/>
<gene>
    <name evidence="1" type="ORF">CRENBAI_017650</name>
</gene>
<keyword evidence="2" id="KW-1185">Reference proteome</keyword>
<evidence type="ECO:0000313" key="1">
    <source>
        <dbReference type="EMBL" id="KAK5611383.1"/>
    </source>
</evidence>